<reference evidence="3" key="1">
    <citation type="submission" date="2023-03" db="EMBL/GenBank/DDBJ databases">
        <title>Massive genome expansion in bonnet fungi (Mycena s.s.) driven by repeated elements and novel gene families across ecological guilds.</title>
        <authorList>
            <consortium name="Lawrence Berkeley National Laboratory"/>
            <person name="Harder C.B."/>
            <person name="Miyauchi S."/>
            <person name="Viragh M."/>
            <person name="Kuo A."/>
            <person name="Thoen E."/>
            <person name="Andreopoulos B."/>
            <person name="Lu D."/>
            <person name="Skrede I."/>
            <person name="Drula E."/>
            <person name="Henrissat B."/>
            <person name="Morin E."/>
            <person name="Kohler A."/>
            <person name="Barry K."/>
            <person name="LaButti K."/>
            <person name="Morin E."/>
            <person name="Salamov A."/>
            <person name="Lipzen A."/>
            <person name="Mereny Z."/>
            <person name="Hegedus B."/>
            <person name="Baldrian P."/>
            <person name="Stursova M."/>
            <person name="Weitz H."/>
            <person name="Taylor A."/>
            <person name="Grigoriev I.V."/>
            <person name="Nagy L.G."/>
            <person name="Martin F."/>
            <person name="Kauserud H."/>
        </authorList>
    </citation>
    <scope>NUCLEOTIDE SEQUENCE</scope>
    <source>
        <strain evidence="3">CBHHK002</strain>
    </source>
</reference>
<evidence type="ECO:0000313" key="3">
    <source>
        <dbReference type="EMBL" id="KAJ7369022.1"/>
    </source>
</evidence>
<accession>A0AAD7F4X7</accession>
<name>A0AAD7F4X7_9AGAR</name>
<keyword evidence="1 3" id="KW-0808">Transferase</keyword>
<dbReference type="InterPro" id="IPR050317">
    <property type="entry name" value="Plant_Fungal_Acyltransferase"/>
</dbReference>
<feature type="compositionally biased region" description="Polar residues" evidence="2">
    <location>
        <begin position="1"/>
        <end position="11"/>
    </location>
</feature>
<dbReference type="InterPro" id="IPR023213">
    <property type="entry name" value="CAT-like_dom_sf"/>
</dbReference>
<dbReference type="EMBL" id="JARIHO010000001">
    <property type="protein sequence ID" value="KAJ7369022.1"/>
    <property type="molecule type" value="Genomic_DNA"/>
</dbReference>
<dbReference type="Gene3D" id="3.30.559.10">
    <property type="entry name" value="Chloramphenicol acetyltransferase-like domain"/>
    <property type="match status" value="2"/>
</dbReference>
<sequence>MSQVTPTSSNRVLPDTPPSSTRTVALSILDASVGSFAPAAATWVYDAPEEQGKSSLDPARLKESLSRTLNAYPHWAGQLQYTTYIPGGTYTSRSRRLEVVYGAPTDPGVEFVVASSSTTISDVFPSVEDRTSGLGAFDASSLGALNLFPSTALASHSSGDFMGLPSLIVQVTGFKCGGAVIALKSSHPLADAQTLMTFVNDWSAVNRALVQNVTPPVLSPNFSPAALDEAALGDIDAAEPDPEILKLAHELPVHRYDWWASGEGSPAWAQESISIPPHLASLTDIKLGRSLPWHEWDMHAPVSNFLLHFSAAELTGIWAAAASPGAPISRFDALQAHLWAALIRARGTPASASPEEQQFHFNVTLGVWDRVAPPLPAHTLGSPIVLARASATAGSASLPHLARAIRETVSAFTLPRVRALLHEMAFDVDARRMWGGFIGGRNTIVTSWVRLGVYEVDFGAGRPRLVHGVMPGMDGVVQVMEARPQTAGGGPWYQDGASVSVMLPTEVVQRMLKDPLFRKYR</sequence>
<dbReference type="Pfam" id="PF02458">
    <property type="entry name" value="Transferase"/>
    <property type="match status" value="2"/>
</dbReference>
<dbReference type="PANTHER" id="PTHR31642:SF310">
    <property type="entry name" value="FATTY ALCOHOL:CAFFEOYL-COA ACYLTRANSFERASE"/>
    <property type="match status" value="1"/>
</dbReference>
<comment type="caution">
    <text evidence="3">The sequence shown here is derived from an EMBL/GenBank/DDBJ whole genome shotgun (WGS) entry which is preliminary data.</text>
</comment>
<keyword evidence="4" id="KW-1185">Reference proteome</keyword>
<dbReference type="PANTHER" id="PTHR31642">
    <property type="entry name" value="TRICHOTHECENE 3-O-ACETYLTRANSFERASE"/>
    <property type="match status" value="1"/>
</dbReference>
<dbReference type="AlphaFoldDB" id="A0AAD7F4X7"/>
<dbReference type="GO" id="GO:0016747">
    <property type="term" value="F:acyltransferase activity, transferring groups other than amino-acyl groups"/>
    <property type="evidence" value="ECO:0007669"/>
    <property type="project" value="TreeGrafter"/>
</dbReference>
<evidence type="ECO:0000256" key="2">
    <source>
        <dbReference type="SAM" id="MobiDB-lite"/>
    </source>
</evidence>
<protein>
    <submittedName>
        <fullName evidence="3">Transferase family-domain-containing protein</fullName>
    </submittedName>
</protein>
<dbReference type="Proteomes" id="UP001218218">
    <property type="component" value="Unassembled WGS sequence"/>
</dbReference>
<evidence type="ECO:0000256" key="1">
    <source>
        <dbReference type="ARBA" id="ARBA00022679"/>
    </source>
</evidence>
<feature type="region of interest" description="Disordered" evidence="2">
    <location>
        <begin position="1"/>
        <end position="20"/>
    </location>
</feature>
<gene>
    <name evidence="3" type="ORF">DFH08DRAFT_727907</name>
</gene>
<proteinExistence type="predicted"/>
<evidence type="ECO:0000313" key="4">
    <source>
        <dbReference type="Proteomes" id="UP001218218"/>
    </source>
</evidence>
<organism evidence="3 4">
    <name type="scientific">Mycena albidolilacea</name>
    <dbReference type="NCBI Taxonomy" id="1033008"/>
    <lineage>
        <taxon>Eukaryota</taxon>
        <taxon>Fungi</taxon>
        <taxon>Dikarya</taxon>
        <taxon>Basidiomycota</taxon>
        <taxon>Agaricomycotina</taxon>
        <taxon>Agaricomycetes</taxon>
        <taxon>Agaricomycetidae</taxon>
        <taxon>Agaricales</taxon>
        <taxon>Marasmiineae</taxon>
        <taxon>Mycenaceae</taxon>
        <taxon>Mycena</taxon>
    </lineage>
</organism>